<keyword evidence="2" id="KW-0472">Membrane</keyword>
<feature type="compositionally biased region" description="Basic and acidic residues" evidence="1">
    <location>
        <begin position="633"/>
        <end position="645"/>
    </location>
</feature>
<feature type="compositionally biased region" description="Low complexity" evidence="1">
    <location>
        <begin position="237"/>
        <end position="284"/>
    </location>
</feature>
<keyword evidence="4" id="KW-1185">Reference proteome</keyword>
<evidence type="ECO:0000256" key="1">
    <source>
        <dbReference type="SAM" id="MobiDB-lite"/>
    </source>
</evidence>
<name>A0A846S495_9MICO</name>
<dbReference type="AlphaFoldDB" id="A0A846S495"/>
<feature type="compositionally biased region" description="Low complexity" evidence="1">
    <location>
        <begin position="176"/>
        <end position="224"/>
    </location>
</feature>
<comment type="caution">
    <text evidence="3">The sequence shown here is derived from an EMBL/GenBank/DDBJ whole genome shotgun (WGS) entry which is preliminary data.</text>
</comment>
<protein>
    <recommendedName>
        <fullName evidence="5">SH3 domain-containing protein</fullName>
    </recommendedName>
</protein>
<sequence>MRDLFLLFAGLLSLVVLFVPYMSDGFVPWSLWHWGIDTMGTLVFNVFAIWLIVAAVFVNKFGSGRVRIGSLSLDQSISALSGAAFTYAFVHLLTTVQFWHVGAYLAFFAALVAFFAGVFTMIPFFGKEFAIRDEAAAHPKARPVSKGAPHPAPVANMPGPSNGPGGYGAPYGGQPGMPIGSQSQPGGYPQPNQPGGYGQPGQPNHPGGYGQPAQPGYAGAPGQYSQQGQPEQFADSGQAGQHAGPGQPGQYAGSGQPAAPAQQFTQPGDNGQPDGQDQFGQPIGSEQNSPYAPPQQRAQEFSHRAAPDAGDSSDQAAQSTGSGQTYLGAQYSDAPQHTQSEPTQTFGFGAQREGSPSNNDGETAVQAPVPADADSSSGESAADADRGSSVDGATDTANSTDTGNSGDYGDDDSSGAGAGAGAGIAAGAAGTGAVGVGAAVAGANSETERPRGRHAAPESDTDVEAADGDGDRAAESSTFATKVNGHDSDTNVRASEGVALKPESSFADAQESSDDSGNVEHSQDLTGGGRSTTGSTTTDSSATHTSAFGGDSAFSGDRDEDEGPGVVTGDSQSGPDRTAQPEAEEPTQYVPVAGHGSSRRDSDVDEEETVVQSAVQPGGNLGDDENQSTQSRDGADQDGSSREGPDGSGSDQGNGQKVIQAFWFAVPEPREAVDATTGMPVFTIYPGDWFLGLEDHGSWFKVRDSDGREGLLRNIEGIQRG</sequence>
<organism evidence="3 4">
    <name type="scientific">Brevibacterium marinum</name>
    <dbReference type="NCBI Taxonomy" id="418643"/>
    <lineage>
        <taxon>Bacteria</taxon>
        <taxon>Bacillati</taxon>
        <taxon>Actinomycetota</taxon>
        <taxon>Actinomycetes</taxon>
        <taxon>Micrococcales</taxon>
        <taxon>Brevibacteriaceae</taxon>
        <taxon>Brevibacterium</taxon>
    </lineage>
</organism>
<feature type="compositionally biased region" description="Gly residues" evidence="1">
    <location>
        <begin position="416"/>
        <end position="425"/>
    </location>
</feature>
<feature type="compositionally biased region" description="Acidic residues" evidence="1">
    <location>
        <begin position="459"/>
        <end position="468"/>
    </location>
</feature>
<reference evidence="3 4" key="1">
    <citation type="submission" date="2020-03" db="EMBL/GenBank/DDBJ databases">
        <title>Sequencing the genomes of 1000 actinobacteria strains.</title>
        <authorList>
            <person name="Klenk H.-P."/>
        </authorList>
    </citation>
    <scope>NUCLEOTIDE SEQUENCE [LARGE SCALE GENOMIC DNA]</scope>
    <source>
        <strain evidence="3 4">DSM 18964</strain>
    </source>
</reference>
<keyword evidence="2" id="KW-0812">Transmembrane</keyword>
<feature type="transmembrane region" description="Helical" evidence="2">
    <location>
        <begin position="105"/>
        <end position="125"/>
    </location>
</feature>
<gene>
    <name evidence="3" type="ORF">BKA07_003455</name>
</gene>
<feature type="compositionally biased region" description="Gly residues" evidence="1">
    <location>
        <begin position="162"/>
        <end position="175"/>
    </location>
</feature>
<dbReference type="RefSeq" id="WP_209044017.1">
    <property type="nucleotide sequence ID" value="NZ_BAAAPQ010000038.1"/>
</dbReference>
<dbReference type="Proteomes" id="UP000576792">
    <property type="component" value="Unassembled WGS sequence"/>
</dbReference>
<evidence type="ECO:0000313" key="4">
    <source>
        <dbReference type="Proteomes" id="UP000576792"/>
    </source>
</evidence>
<feature type="region of interest" description="Disordered" evidence="1">
    <location>
        <begin position="441"/>
        <end position="656"/>
    </location>
</feature>
<proteinExistence type="predicted"/>
<feature type="compositionally biased region" description="Polar residues" evidence="1">
    <location>
        <begin position="312"/>
        <end position="346"/>
    </location>
</feature>
<dbReference type="EMBL" id="JAATJN010000001">
    <property type="protein sequence ID" value="NJC58420.1"/>
    <property type="molecule type" value="Genomic_DNA"/>
</dbReference>
<accession>A0A846S495</accession>
<feature type="transmembrane region" description="Helical" evidence="2">
    <location>
        <begin position="41"/>
        <end position="58"/>
    </location>
</feature>
<feature type="compositionally biased region" description="Low complexity" evidence="1">
    <location>
        <begin position="371"/>
        <end position="381"/>
    </location>
</feature>
<evidence type="ECO:0000313" key="3">
    <source>
        <dbReference type="EMBL" id="NJC58420.1"/>
    </source>
</evidence>
<evidence type="ECO:0000256" key="2">
    <source>
        <dbReference type="SAM" id="Phobius"/>
    </source>
</evidence>
<feature type="region of interest" description="Disordered" evidence="1">
    <location>
        <begin position="140"/>
        <end position="425"/>
    </location>
</feature>
<feature type="compositionally biased region" description="Low complexity" evidence="1">
    <location>
        <begin position="532"/>
        <end position="546"/>
    </location>
</feature>
<evidence type="ECO:0008006" key="5">
    <source>
        <dbReference type="Google" id="ProtNLM"/>
    </source>
</evidence>
<keyword evidence="2" id="KW-1133">Transmembrane helix</keyword>